<organism evidence="1 2">
    <name type="scientific">[Clostridium] leptum DSM 753</name>
    <dbReference type="NCBI Taxonomy" id="428125"/>
    <lineage>
        <taxon>Bacteria</taxon>
        <taxon>Bacillati</taxon>
        <taxon>Bacillota</taxon>
        <taxon>Clostridia</taxon>
        <taxon>Eubacteriales</taxon>
        <taxon>Oscillospiraceae</taxon>
        <taxon>Oscillospiraceae incertae sedis</taxon>
    </lineage>
</organism>
<evidence type="ECO:0000313" key="2">
    <source>
        <dbReference type="Proteomes" id="UP000003490"/>
    </source>
</evidence>
<reference evidence="1 2" key="1">
    <citation type="submission" date="2007-08" db="EMBL/GenBank/DDBJ databases">
        <title>Draft genome sequence of Clostridium leptum (DSM 753).</title>
        <authorList>
            <person name="Sudarsanam P."/>
            <person name="Ley R."/>
            <person name="Guruge J."/>
            <person name="Turnbaugh P.J."/>
            <person name="Mahowald M."/>
            <person name="Liep D."/>
            <person name="Gordon J."/>
        </authorList>
    </citation>
    <scope>NUCLEOTIDE SEQUENCE [LARGE SCALE GENOMIC DNA]</scope>
    <source>
        <strain evidence="1 2">DSM 753</strain>
    </source>
</reference>
<name>A7VV02_9FIRM</name>
<protein>
    <submittedName>
        <fullName evidence="1">Uncharacterized protein</fullName>
    </submittedName>
</protein>
<dbReference type="HOGENOM" id="CLU_3287436_0_0_9"/>
<sequence>MLLKLTVTSRQKFTETVFNNNVLFLFFRKHNKRIIIYSNN</sequence>
<gene>
    <name evidence="1" type="ORF">CLOLEP_02407</name>
</gene>
<dbReference type="Proteomes" id="UP000003490">
    <property type="component" value="Unassembled WGS sequence"/>
</dbReference>
<proteinExistence type="predicted"/>
<dbReference type="AlphaFoldDB" id="A7VV02"/>
<reference evidence="1 2" key="2">
    <citation type="submission" date="2007-08" db="EMBL/GenBank/DDBJ databases">
        <authorList>
            <person name="Fulton L."/>
            <person name="Clifton S."/>
            <person name="Fulton B."/>
            <person name="Xu J."/>
            <person name="Minx P."/>
            <person name="Pepin K.H."/>
            <person name="Johnson M."/>
            <person name="Thiruvilangam P."/>
            <person name="Bhonagiri V."/>
            <person name="Nash W.E."/>
            <person name="Wang C."/>
            <person name="Mardis E.R."/>
            <person name="Wilson R.K."/>
        </authorList>
    </citation>
    <scope>NUCLEOTIDE SEQUENCE [LARGE SCALE GENOMIC DNA]</scope>
    <source>
        <strain evidence="1 2">DSM 753</strain>
    </source>
</reference>
<dbReference type="EMBL" id="ABCB02000019">
    <property type="protein sequence ID" value="EDO60802.1"/>
    <property type="molecule type" value="Genomic_DNA"/>
</dbReference>
<comment type="caution">
    <text evidence="1">The sequence shown here is derived from an EMBL/GenBank/DDBJ whole genome shotgun (WGS) entry which is preliminary data.</text>
</comment>
<accession>A7VV02</accession>
<evidence type="ECO:0000313" key="1">
    <source>
        <dbReference type="EMBL" id="EDO60802.1"/>
    </source>
</evidence>